<sequence>MAARGDMTQDELLKELFEWDRKFFRIYTDFRPNLKASHITPKFYARHEGSESLDHVDPETLKVILDHHTKGPRERLSYPETVSQRYGWYQELLIPMDKTDRRLNNHRFGSKDIRLVAEIKQHLVKDPPFTGVPFKL</sequence>
<evidence type="ECO:0000313" key="7">
    <source>
        <dbReference type="EMBL" id="JAS61572.1"/>
    </source>
</evidence>
<dbReference type="GO" id="GO:0097546">
    <property type="term" value="C:ciliary base"/>
    <property type="evidence" value="ECO:0007669"/>
    <property type="project" value="TreeGrafter"/>
</dbReference>
<evidence type="ECO:0000256" key="2">
    <source>
        <dbReference type="ARBA" id="ARBA00004245"/>
    </source>
</evidence>
<dbReference type="AlphaFoldDB" id="A0A1B6GGK7"/>
<keyword evidence="3" id="KW-0963">Cytoplasm</keyword>
<proteinExistence type="inferred from homology"/>
<comment type="subcellular location">
    <subcellularLocation>
        <location evidence="1">Cell projection</location>
        <location evidence="1">Cilium</location>
    </subcellularLocation>
    <subcellularLocation>
        <location evidence="2">Cytoplasm</location>
        <location evidence="2">Cytoskeleton</location>
    </subcellularLocation>
</comment>
<dbReference type="GO" id="GO:0005856">
    <property type="term" value="C:cytoskeleton"/>
    <property type="evidence" value="ECO:0007669"/>
    <property type="project" value="UniProtKB-SubCell"/>
</dbReference>
<keyword evidence="5" id="KW-0966">Cell projection</keyword>
<dbReference type="InterPro" id="IPR029214">
    <property type="entry name" value="CFAP144"/>
</dbReference>
<comment type="similarity">
    <text evidence="6">Belongs to the CFAP144 family.</text>
</comment>
<organism evidence="7">
    <name type="scientific">Cuerna arida</name>
    <dbReference type="NCBI Taxonomy" id="1464854"/>
    <lineage>
        <taxon>Eukaryota</taxon>
        <taxon>Metazoa</taxon>
        <taxon>Ecdysozoa</taxon>
        <taxon>Arthropoda</taxon>
        <taxon>Hexapoda</taxon>
        <taxon>Insecta</taxon>
        <taxon>Pterygota</taxon>
        <taxon>Neoptera</taxon>
        <taxon>Paraneoptera</taxon>
        <taxon>Hemiptera</taxon>
        <taxon>Auchenorrhyncha</taxon>
        <taxon>Membracoidea</taxon>
        <taxon>Cicadellidae</taxon>
        <taxon>Cicadellinae</taxon>
        <taxon>Proconiini</taxon>
        <taxon>Cuerna</taxon>
    </lineage>
</organism>
<dbReference type="EMBL" id="GECZ01008197">
    <property type="protein sequence ID" value="JAS61572.1"/>
    <property type="molecule type" value="Transcribed_RNA"/>
</dbReference>
<evidence type="ECO:0000256" key="5">
    <source>
        <dbReference type="ARBA" id="ARBA00023273"/>
    </source>
</evidence>
<name>A0A1B6GGK7_9HEMI</name>
<evidence type="ECO:0000256" key="4">
    <source>
        <dbReference type="ARBA" id="ARBA00023212"/>
    </source>
</evidence>
<evidence type="ECO:0000256" key="6">
    <source>
        <dbReference type="ARBA" id="ARBA00034777"/>
    </source>
</evidence>
<dbReference type="PANTHER" id="PTHR33865">
    <property type="entry name" value="PROTEIN FAM183B"/>
    <property type="match status" value="1"/>
</dbReference>
<dbReference type="PANTHER" id="PTHR33865:SF3">
    <property type="entry name" value="PROTEIN FAM183B"/>
    <property type="match status" value="1"/>
</dbReference>
<reference evidence="7" key="1">
    <citation type="submission" date="2015-11" db="EMBL/GenBank/DDBJ databases">
        <title>De novo transcriptome assembly of four potential Pierce s Disease insect vectors from Arizona vineyards.</title>
        <authorList>
            <person name="Tassone E.E."/>
        </authorList>
    </citation>
    <scope>NUCLEOTIDE SEQUENCE</scope>
</reference>
<evidence type="ECO:0000256" key="1">
    <source>
        <dbReference type="ARBA" id="ARBA00004138"/>
    </source>
</evidence>
<keyword evidence="4" id="KW-0206">Cytoskeleton</keyword>
<evidence type="ECO:0000256" key="3">
    <source>
        <dbReference type="ARBA" id="ARBA00022490"/>
    </source>
</evidence>
<protein>
    <submittedName>
        <fullName evidence="7">Uncharacterized protein</fullName>
    </submittedName>
</protein>
<accession>A0A1B6GGK7</accession>
<dbReference type="Pfam" id="PF14886">
    <property type="entry name" value="FAM183"/>
    <property type="match status" value="1"/>
</dbReference>
<gene>
    <name evidence="7" type="ORF">g.50116</name>
</gene>